<organism evidence="15 16">
    <name type="scientific">Phytophthora citrophthora</name>
    <dbReference type="NCBI Taxonomy" id="4793"/>
    <lineage>
        <taxon>Eukaryota</taxon>
        <taxon>Sar</taxon>
        <taxon>Stramenopiles</taxon>
        <taxon>Oomycota</taxon>
        <taxon>Peronosporomycetes</taxon>
        <taxon>Peronosporales</taxon>
        <taxon>Peronosporaceae</taxon>
        <taxon>Phytophthora</taxon>
    </lineage>
</organism>
<evidence type="ECO:0000256" key="9">
    <source>
        <dbReference type="ARBA" id="ARBA00022989"/>
    </source>
</evidence>
<evidence type="ECO:0000256" key="3">
    <source>
        <dbReference type="ARBA" id="ARBA00018784"/>
    </source>
</evidence>
<evidence type="ECO:0000256" key="7">
    <source>
        <dbReference type="ARBA" id="ARBA00022771"/>
    </source>
</evidence>
<dbReference type="CDD" id="cd04818">
    <property type="entry name" value="PA_subtilisin_1"/>
    <property type="match status" value="1"/>
</dbReference>
<keyword evidence="4 15" id="KW-0240">DNA-directed RNA polymerase</keyword>
<evidence type="ECO:0000256" key="11">
    <source>
        <dbReference type="ARBA" id="ARBA00023242"/>
    </source>
</evidence>
<keyword evidence="7 12" id="KW-0863">Zinc-finger</keyword>
<evidence type="ECO:0000256" key="8">
    <source>
        <dbReference type="ARBA" id="ARBA00022833"/>
    </source>
</evidence>
<keyword evidence="6" id="KW-0479">Metal-binding</keyword>
<dbReference type="GO" id="GO:0005736">
    <property type="term" value="C:RNA polymerase I complex"/>
    <property type="evidence" value="ECO:0007669"/>
    <property type="project" value="TreeGrafter"/>
</dbReference>
<dbReference type="Proteomes" id="UP001259832">
    <property type="component" value="Unassembled WGS sequence"/>
</dbReference>
<comment type="subcellular location">
    <subcellularLocation>
        <location evidence="1">Membrane</location>
    </subcellularLocation>
    <subcellularLocation>
        <location evidence="2">Nucleus</location>
        <location evidence="2">Nucleolus</location>
    </subcellularLocation>
</comment>
<dbReference type="Pfam" id="PF01096">
    <property type="entry name" value="Zn_ribbon_TFIIS"/>
    <property type="match status" value="1"/>
</dbReference>
<evidence type="ECO:0000256" key="5">
    <source>
        <dbReference type="ARBA" id="ARBA00022692"/>
    </source>
</evidence>
<evidence type="ECO:0000256" key="2">
    <source>
        <dbReference type="ARBA" id="ARBA00004604"/>
    </source>
</evidence>
<accession>A0AAD9LFL6</accession>
<dbReference type="Pfam" id="PF13639">
    <property type="entry name" value="zf-RING_2"/>
    <property type="match status" value="1"/>
</dbReference>
<evidence type="ECO:0000256" key="6">
    <source>
        <dbReference type="ARBA" id="ARBA00022723"/>
    </source>
</evidence>
<dbReference type="PANTHER" id="PTHR11239:SF14">
    <property type="entry name" value="DNA-DIRECTED RNA POLYMERASE I SUBUNIT RPA12"/>
    <property type="match status" value="1"/>
</dbReference>
<gene>
    <name evidence="15" type="ORF">P3T76_011205</name>
</gene>
<keyword evidence="16" id="KW-1185">Reference proteome</keyword>
<evidence type="ECO:0000313" key="15">
    <source>
        <dbReference type="EMBL" id="KAK1934596.1"/>
    </source>
</evidence>
<keyword evidence="4 15" id="KW-0804">Transcription</keyword>
<dbReference type="SUPFAM" id="SSF57783">
    <property type="entry name" value="Zinc beta-ribbon"/>
    <property type="match status" value="1"/>
</dbReference>
<dbReference type="FunFam" id="2.20.25.10:FF:000032">
    <property type="entry name" value="DNA-directed RNA polymerase subunit"/>
    <property type="match status" value="1"/>
</dbReference>
<comment type="caution">
    <text evidence="15">The sequence shown here is derived from an EMBL/GenBank/DDBJ whole genome shotgun (WGS) entry which is preliminary data.</text>
</comment>
<protein>
    <recommendedName>
        <fullName evidence="3">DNA-directed RNA polymerase I subunit RPA12</fullName>
    </recommendedName>
</protein>
<dbReference type="Gene3D" id="2.20.25.10">
    <property type="match status" value="1"/>
</dbReference>
<dbReference type="InterPro" id="IPR034004">
    <property type="entry name" value="Zn_ribbon_RPA12_C"/>
</dbReference>
<dbReference type="SMART" id="SM00440">
    <property type="entry name" value="ZnF_C2C2"/>
    <property type="match status" value="1"/>
</dbReference>
<dbReference type="InterPro" id="IPR001841">
    <property type="entry name" value="Znf_RING"/>
</dbReference>
<dbReference type="Pfam" id="PF02225">
    <property type="entry name" value="PA"/>
    <property type="match status" value="1"/>
</dbReference>
<dbReference type="EMBL" id="JASMQC010000025">
    <property type="protein sequence ID" value="KAK1934596.1"/>
    <property type="molecule type" value="Genomic_DNA"/>
</dbReference>
<dbReference type="SUPFAM" id="SSF52025">
    <property type="entry name" value="PA domain"/>
    <property type="match status" value="1"/>
</dbReference>
<keyword evidence="9" id="KW-1133">Transmembrane helix</keyword>
<sequence>MHLTVERAASTAPELFCRDCNEAPQATTADGKRCLICGCELERRQQAATPGLTVPNTMFGGSETSVQELQTMVMRLLTQIGDDWNGGGDTGARRPAADGAVKNLGSFAADQASTIEVAVVVKGIKGEVIAIPGNFGPCESLEERNVAIAEPFDGAKPFRNATEMKDKIVVMERGGCTFARKVLRAQAAGAVAVIILQTVDVWPYVMTDSTGESKDVEIPAFMMSAKVGKGFVEFVRTKRDEGVLAAIVVRKDARECVICQVEMSIGMKVTRMPCQHMFHTACLHQWLQIGNSCPICRVEIPAKRSTHGIIATLAPAMSTEFFASTASATGPAFCPHCGTILDHPDTNSIVCSACEYRCRYQDLPSLTVVTQSEDKPAPKWLDAEKVMSEVTGPARATVEETCPKCGNPEMDYYTLQLRSADEGQTVFYECKKCGHKFSVNN</sequence>
<proteinExistence type="predicted"/>
<keyword evidence="5" id="KW-0812">Transmembrane</keyword>
<dbReference type="SUPFAM" id="SSF57850">
    <property type="entry name" value="RING/U-box"/>
    <property type="match status" value="1"/>
</dbReference>
<dbReference type="InterPro" id="IPR013083">
    <property type="entry name" value="Znf_RING/FYVE/PHD"/>
</dbReference>
<dbReference type="InterPro" id="IPR001222">
    <property type="entry name" value="Znf_TFIIS"/>
</dbReference>
<keyword evidence="11" id="KW-0539">Nucleus</keyword>
<dbReference type="PROSITE" id="PS51133">
    <property type="entry name" value="ZF_TFIIS_2"/>
    <property type="match status" value="1"/>
</dbReference>
<dbReference type="PROSITE" id="PS00466">
    <property type="entry name" value="ZF_TFIIS_1"/>
    <property type="match status" value="1"/>
</dbReference>
<dbReference type="PANTHER" id="PTHR11239">
    <property type="entry name" value="DNA-DIRECTED RNA POLYMERASE"/>
    <property type="match status" value="1"/>
</dbReference>
<name>A0AAD9LFL6_9STRA</name>
<feature type="domain" description="RING-type" evidence="13">
    <location>
        <begin position="256"/>
        <end position="297"/>
    </location>
</feature>
<evidence type="ECO:0000313" key="16">
    <source>
        <dbReference type="Proteomes" id="UP001259832"/>
    </source>
</evidence>
<dbReference type="CDD" id="cd10507">
    <property type="entry name" value="Zn-ribbon_RPA12"/>
    <property type="match status" value="1"/>
</dbReference>
<dbReference type="InterPro" id="IPR046450">
    <property type="entry name" value="PA_dom_sf"/>
</dbReference>
<dbReference type="Gene3D" id="3.50.30.30">
    <property type="match status" value="1"/>
</dbReference>
<dbReference type="SMART" id="SM00184">
    <property type="entry name" value="RING"/>
    <property type="match status" value="1"/>
</dbReference>
<dbReference type="GO" id="GO:0016020">
    <property type="term" value="C:membrane"/>
    <property type="evidence" value="ECO:0007669"/>
    <property type="project" value="UniProtKB-SubCell"/>
</dbReference>
<evidence type="ECO:0000256" key="1">
    <source>
        <dbReference type="ARBA" id="ARBA00004370"/>
    </source>
</evidence>
<evidence type="ECO:0000256" key="4">
    <source>
        <dbReference type="ARBA" id="ARBA00022478"/>
    </source>
</evidence>
<evidence type="ECO:0000259" key="14">
    <source>
        <dbReference type="PROSITE" id="PS51133"/>
    </source>
</evidence>
<dbReference type="GO" id="GO:0006363">
    <property type="term" value="P:termination of RNA polymerase I transcription"/>
    <property type="evidence" value="ECO:0007669"/>
    <property type="project" value="TreeGrafter"/>
</dbReference>
<dbReference type="InterPro" id="IPR012164">
    <property type="entry name" value="Rpa12/Rpb9/Rpc10/TFS"/>
</dbReference>
<dbReference type="PROSITE" id="PS50089">
    <property type="entry name" value="ZF_RING_2"/>
    <property type="match status" value="1"/>
</dbReference>
<feature type="domain" description="TFIIS-type" evidence="14">
    <location>
        <begin position="398"/>
        <end position="438"/>
    </location>
</feature>
<dbReference type="GO" id="GO:0003676">
    <property type="term" value="F:nucleic acid binding"/>
    <property type="evidence" value="ECO:0007669"/>
    <property type="project" value="InterPro"/>
</dbReference>
<evidence type="ECO:0000259" key="13">
    <source>
        <dbReference type="PROSITE" id="PS50089"/>
    </source>
</evidence>
<evidence type="ECO:0000256" key="10">
    <source>
        <dbReference type="ARBA" id="ARBA00023136"/>
    </source>
</evidence>
<evidence type="ECO:0000256" key="12">
    <source>
        <dbReference type="PROSITE-ProRule" id="PRU00472"/>
    </source>
</evidence>
<dbReference type="GO" id="GO:0003899">
    <property type="term" value="F:DNA-directed RNA polymerase activity"/>
    <property type="evidence" value="ECO:0007669"/>
    <property type="project" value="InterPro"/>
</dbReference>
<reference evidence="15" key="1">
    <citation type="submission" date="2023-08" db="EMBL/GenBank/DDBJ databases">
        <title>Reference Genome Resource for the Citrus Pathogen Phytophthora citrophthora.</title>
        <authorList>
            <person name="Moller H."/>
            <person name="Coetzee B."/>
            <person name="Rose L.J."/>
            <person name="Van Niekerk J.M."/>
        </authorList>
    </citation>
    <scope>NUCLEOTIDE SEQUENCE</scope>
    <source>
        <strain evidence="15">STE-U-9442</strain>
    </source>
</reference>
<dbReference type="Gene3D" id="3.30.40.10">
    <property type="entry name" value="Zinc/RING finger domain, C3HC4 (zinc finger)"/>
    <property type="match status" value="1"/>
</dbReference>
<dbReference type="InterPro" id="IPR003137">
    <property type="entry name" value="PA_domain"/>
</dbReference>
<dbReference type="GO" id="GO:0008270">
    <property type="term" value="F:zinc ion binding"/>
    <property type="evidence" value="ECO:0007669"/>
    <property type="project" value="UniProtKB-KW"/>
</dbReference>
<dbReference type="AlphaFoldDB" id="A0AAD9LFL6"/>
<keyword evidence="10" id="KW-0472">Membrane</keyword>
<keyword evidence="8" id="KW-0862">Zinc</keyword>